<dbReference type="EMBL" id="JARBDR010000657">
    <property type="protein sequence ID" value="KAJ8309357.1"/>
    <property type="molecule type" value="Genomic_DNA"/>
</dbReference>
<name>A0ABQ9F0F1_TEGGR</name>
<dbReference type="Pfam" id="PF10574">
    <property type="entry name" value="UPF0552"/>
    <property type="match status" value="1"/>
</dbReference>
<evidence type="ECO:0000313" key="4">
    <source>
        <dbReference type="Proteomes" id="UP001217089"/>
    </source>
</evidence>
<organism evidence="3 4">
    <name type="scientific">Tegillarca granosa</name>
    <name type="common">Malaysian cockle</name>
    <name type="synonym">Anadara granosa</name>
    <dbReference type="NCBI Taxonomy" id="220873"/>
    <lineage>
        <taxon>Eukaryota</taxon>
        <taxon>Metazoa</taxon>
        <taxon>Spiralia</taxon>
        <taxon>Lophotrochozoa</taxon>
        <taxon>Mollusca</taxon>
        <taxon>Bivalvia</taxon>
        <taxon>Autobranchia</taxon>
        <taxon>Pteriomorphia</taxon>
        <taxon>Arcoida</taxon>
        <taxon>Arcoidea</taxon>
        <taxon>Arcidae</taxon>
        <taxon>Tegillarca</taxon>
    </lineage>
</organism>
<comment type="similarity">
    <text evidence="1">Belongs to the Arpin family.</text>
</comment>
<proteinExistence type="inferred from homology"/>
<dbReference type="Proteomes" id="UP001217089">
    <property type="component" value="Unassembled WGS sequence"/>
</dbReference>
<evidence type="ECO:0000313" key="3">
    <source>
        <dbReference type="EMBL" id="KAJ8309357.1"/>
    </source>
</evidence>
<protein>
    <recommendedName>
        <fullName evidence="2">Arpin</fullName>
    </recommendedName>
</protein>
<accession>A0ABQ9F0F1</accession>
<dbReference type="PANTHER" id="PTHR31199:SF1">
    <property type="entry name" value="ARPIN"/>
    <property type="match status" value="1"/>
</dbReference>
<comment type="caution">
    <text evidence="3">The sequence shown here is derived from an EMBL/GenBank/DDBJ whole genome shotgun (WGS) entry which is preliminary data.</text>
</comment>
<evidence type="ECO:0000256" key="1">
    <source>
        <dbReference type="ARBA" id="ARBA00008453"/>
    </source>
</evidence>
<dbReference type="InterPro" id="IPR018889">
    <property type="entry name" value="Arpin"/>
</dbReference>
<reference evidence="3 4" key="1">
    <citation type="submission" date="2022-12" db="EMBL/GenBank/DDBJ databases">
        <title>Chromosome-level genome of Tegillarca granosa.</title>
        <authorList>
            <person name="Kim J."/>
        </authorList>
    </citation>
    <scope>NUCLEOTIDE SEQUENCE [LARGE SCALE GENOMIC DNA]</scope>
    <source>
        <strain evidence="3">Teg-2019</strain>
        <tissue evidence="3">Adductor muscle</tissue>
    </source>
</reference>
<keyword evidence="4" id="KW-1185">Reference proteome</keyword>
<gene>
    <name evidence="3" type="ORF">KUTeg_014231</name>
</gene>
<evidence type="ECO:0000256" key="2">
    <source>
        <dbReference type="ARBA" id="ARBA00019314"/>
    </source>
</evidence>
<dbReference type="PANTHER" id="PTHR31199">
    <property type="entry name" value="ARPIN"/>
    <property type="match status" value="1"/>
</dbReference>
<sequence length="174" mass="19845">MMSRLYDNKPLLNLPIINIQQTLNIEKLESGGDGVIVEGVVKGRSKFSVTDLSSNKRRYYILHLKVLKAHRRKFNSNGQEEELNFSETQKVCTGYLNSSYKVTAKGVSDRLSFDELQKLISKDELSKHTNQYKPEGCIDCVSLWLPENQSEKIEIDIDDSVRVKTEGNSPFICK</sequence>